<evidence type="ECO:0000259" key="8">
    <source>
        <dbReference type="PROSITE" id="PS50850"/>
    </source>
</evidence>
<name>A0A154BTY9_ANASB</name>
<evidence type="ECO:0000256" key="7">
    <source>
        <dbReference type="SAM" id="Phobius"/>
    </source>
</evidence>
<feature type="transmembrane region" description="Helical" evidence="7">
    <location>
        <begin position="106"/>
        <end position="124"/>
    </location>
</feature>
<feature type="transmembrane region" description="Helical" evidence="7">
    <location>
        <begin position="249"/>
        <end position="269"/>
    </location>
</feature>
<reference evidence="9 10" key="1">
    <citation type="submission" date="2016-02" db="EMBL/GenBank/DDBJ databases">
        <title>Anaerosporomusa subterraneum gen. nov., sp. nov., a spore-forming obligate anaerobe isolated from saprolite.</title>
        <authorList>
            <person name="Choi J.K."/>
            <person name="Shah M."/>
            <person name="Yee N."/>
        </authorList>
    </citation>
    <scope>NUCLEOTIDE SEQUENCE [LARGE SCALE GENOMIC DNA]</scope>
    <source>
        <strain evidence="9 10">RU4</strain>
    </source>
</reference>
<dbReference type="InterPro" id="IPR011701">
    <property type="entry name" value="MFS"/>
</dbReference>
<dbReference type="CDD" id="cd17391">
    <property type="entry name" value="MFS_MdtG_MDR_like"/>
    <property type="match status" value="1"/>
</dbReference>
<gene>
    <name evidence="9" type="ORF">AXX12_04545</name>
</gene>
<evidence type="ECO:0000313" key="9">
    <source>
        <dbReference type="EMBL" id="KYZ77392.1"/>
    </source>
</evidence>
<evidence type="ECO:0000313" key="10">
    <source>
        <dbReference type="Proteomes" id="UP000076268"/>
    </source>
</evidence>
<evidence type="ECO:0000256" key="2">
    <source>
        <dbReference type="ARBA" id="ARBA00022448"/>
    </source>
</evidence>
<protein>
    <submittedName>
        <fullName evidence="9">MFS transporter</fullName>
    </submittedName>
</protein>
<feature type="transmembrane region" description="Helical" evidence="7">
    <location>
        <begin position="305"/>
        <end position="327"/>
    </location>
</feature>
<dbReference type="OrthoDB" id="65739at2"/>
<dbReference type="InterPro" id="IPR036259">
    <property type="entry name" value="MFS_trans_sf"/>
</dbReference>
<dbReference type="EMBL" id="LSGP01000013">
    <property type="protein sequence ID" value="KYZ77392.1"/>
    <property type="molecule type" value="Genomic_DNA"/>
</dbReference>
<feature type="transmembrane region" description="Helical" evidence="7">
    <location>
        <begin position="281"/>
        <end position="299"/>
    </location>
</feature>
<sequence length="402" mass="43509">MEIWKRNLYVCWFGVLATSAGLSQLTPILPLYIEQLGVHSLPEIEQWSGITYGITFICMAIFSPLWGRAADKYGRKPMLLRASLGMAIIISAMAFVQNIYQLVGLRLLQGTISGFYSGAITLVATQTPKERAGWALGTLSTGAVAGMLLGPLLGGYLAMALGIRSNFIAIGILLLIAFFASLLFVQEQFIPSDKPALSFGEIWRRLPQPQIMVAMFVTTLVMQLGLMSIQPIITVYISQLSENTTQVALISGMVFSASGLASIIAAPRLGKLSDRIGPQKVMIVALTAAALLFIPQAMVDSPWQLMGLRFLLGIATAGLLPSINSLVKQLTPDEFAGRVFGYNQSAQFIGSFGGAIFGGGVAAWFGIQYVFFFTSALLMLNAIWVYKMVYVSKAIDCSQTQI</sequence>
<dbReference type="PROSITE" id="PS50850">
    <property type="entry name" value="MFS"/>
    <property type="match status" value="1"/>
</dbReference>
<feature type="transmembrane region" description="Helical" evidence="7">
    <location>
        <begin position="371"/>
        <end position="389"/>
    </location>
</feature>
<dbReference type="SUPFAM" id="SSF103473">
    <property type="entry name" value="MFS general substrate transporter"/>
    <property type="match status" value="1"/>
</dbReference>
<dbReference type="Proteomes" id="UP000076268">
    <property type="component" value="Unassembled WGS sequence"/>
</dbReference>
<dbReference type="Pfam" id="PF07690">
    <property type="entry name" value="MFS_1"/>
    <property type="match status" value="1"/>
</dbReference>
<keyword evidence="5 7" id="KW-1133">Transmembrane helix</keyword>
<keyword evidence="6 7" id="KW-0472">Membrane</keyword>
<organism evidence="9 10">
    <name type="scientific">Anaerosporomusa subterranea</name>
    <dbReference type="NCBI Taxonomy" id="1794912"/>
    <lineage>
        <taxon>Bacteria</taxon>
        <taxon>Bacillati</taxon>
        <taxon>Bacillota</taxon>
        <taxon>Negativicutes</taxon>
        <taxon>Acetonemataceae</taxon>
        <taxon>Anaerosporomusa</taxon>
    </lineage>
</organism>
<keyword evidence="10" id="KW-1185">Reference proteome</keyword>
<dbReference type="InterPro" id="IPR020846">
    <property type="entry name" value="MFS_dom"/>
</dbReference>
<proteinExistence type="predicted"/>
<evidence type="ECO:0000256" key="1">
    <source>
        <dbReference type="ARBA" id="ARBA00004651"/>
    </source>
</evidence>
<dbReference type="Gene3D" id="1.20.1250.20">
    <property type="entry name" value="MFS general substrate transporter like domains"/>
    <property type="match status" value="2"/>
</dbReference>
<dbReference type="InterPro" id="IPR001958">
    <property type="entry name" value="Tet-R_TetA/multi-R_MdtG-like"/>
</dbReference>
<feature type="transmembrane region" description="Helical" evidence="7">
    <location>
        <begin position="136"/>
        <end position="161"/>
    </location>
</feature>
<accession>A0A154BTY9</accession>
<evidence type="ECO:0000256" key="4">
    <source>
        <dbReference type="ARBA" id="ARBA00022692"/>
    </source>
</evidence>
<keyword evidence="2" id="KW-0813">Transport</keyword>
<feature type="transmembrane region" description="Helical" evidence="7">
    <location>
        <begin position="348"/>
        <end position="365"/>
    </location>
</feature>
<dbReference type="RefSeq" id="WP_066239644.1">
    <property type="nucleotide sequence ID" value="NZ_LSGP01000013.1"/>
</dbReference>
<evidence type="ECO:0000256" key="6">
    <source>
        <dbReference type="ARBA" id="ARBA00023136"/>
    </source>
</evidence>
<feature type="domain" description="Major facilitator superfamily (MFS) profile" evidence="8">
    <location>
        <begin position="7"/>
        <end position="393"/>
    </location>
</feature>
<keyword evidence="4 7" id="KW-0812">Transmembrane</keyword>
<dbReference type="PANTHER" id="PTHR43414:SF6">
    <property type="entry name" value="MULTIDRUG RESISTANCE PROTEIN MDTG"/>
    <property type="match status" value="1"/>
</dbReference>
<feature type="transmembrane region" description="Helical" evidence="7">
    <location>
        <begin position="167"/>
        <end position="185"/>
    </location>
</feature>
<evidence type="ECO:0000256" key="5">
    <source>
        <dbReference type="ARBA" id="ARBA00022989"/>
    </source>
</evidence>
<evidence type="ECO:0000256" key="3">
    <source>
        <dbReference type="ARBA" id="ARBA00022475"/>
    </source>
</evidence>
<feature type="transmembrane region" description="Helical" evidence="7">
    <location>
        <begin position="78"/>
        <end position="100"/>
    </location>
</feature>
<dbReference type="STRING" id="1794912.AXX12_04545"/>
<dbReference type="GO" id="GO:0022857">
    <property type="term" value="F:transmembrane transporter activity"/>
    <property type="evidence" value="ECO:0007669"/>
    <property type="project" value="InterPro"/>
</dbReference>
<keyword evidence="3" id="KW-1003">Cell membrane</keyword>
<feature type="transmembrane region" description="Helical" evidence="7">
    <location>
        <begin position="47"/>
        <end position="66"/>
    </location>
</feature>
<dbReference type="GO" id="GO:0005886">
    <property type="term" value="C:plasma membrane"/>
    <property type="evidence" value="ECO:0007669"/>
    <property type="project" value="UniProtKB-SubCell"/>
</dbReference>
<feature type="transmembrane region" description="Helical" evidence="7">
    <location>
        <begin position="211"/>
        <end position="237"/>
    </location>
</feature>
<dbReference type="AlphaFoldDB" id="A0A154BTY9"/>
<dbReference type="PANTHER" id="PTHR43414">
    <property type="entry name" value="MULTIDRUG RESISTANCE PROTEIN MDTG"/>
    <property type="match status" value="1"/>
</dbReference>
<dbReference type="PRINTS" id="PR01035">
    <property type="entry name" value="TCRTETA"/>
</dbReference>
<comment type="subcellular location">
    <subcellularLocation>
        <location evidence="1">Cell membrane</location>
        <topology evidence="1">Multi-pass membrane protein</topology>
    </subcellularLocation>
</comment>
<comment type="caution">
    <text evidence="9">The sequence shown here is derived from an EMBL/GenBank/DDBJ whole genome shotgun (WGS) entry which is preliminary data.</text>
</comment>